<gene>
    <name evidence="4" type="ORF">D6201_03250</name>
</gene>
<dbReference type="GO" id="GO:0032259">
    <property type="term" value="P:methylation"/>
    <property type="evidence" value="ECO:0007669"/>
    <property type="project" value="UniProtKB-KW"/>
</dbReference>
<protein>
    <submittedName>
        <fullName evidence="4">Methyltransferase domain-containing protein</fullName>
    </submittedName>
</protein>
<evidence type="ECO:0000256" key="2">
    <source>
        <dbReference type="ARBA" id="ARBA00022679"/>
    </source>
</evidence>
<comment type="caution">
    <text evidence="4">The sequence shown here is derived from an EMBL/GenBank/DDBJ whole genome shotgun (WGS) entry which is preliminary data.</text>
</comment>
<sequence length="252" mass="27553">MASTPPRIFSDRRRVSRRQRALSQQTEPGFVLDDMVEDVLDRLAFTRHEPERSLIVGDTSGRIAASLEGEVITRDITRRDALDLEAPYPSSDFDLIAVFGLLDAVNDLPGALVHIRNALAPGGMAIASFVGGASLKALRRAMFEAEAERPAARMHPLIDHRAAPGLLQRAGWADPVVDSHSLTVRYSSLERLVQDLREMGLGNVLASPGPPLTHAAYHRARDAFAAQADADGKVSETFEIITLTGRKSRPRF</sequence>
<dbReference type="Proteomes" id="UP000285232">
    <property type="component" value="Unassembled WGS sequence"/>
</dbReference>
<dbReference type="GO" id="GO:0008168">
    <property type="term" value="F:methyltransferase activity"/>
    <property type="evidence" value="ECO:0007669"/>
    <property type="project" value="UniProtKB-KW"/>
</dbReference>
<evidence type="ECO:0000313" key="4">
    <source>
        <dbReference type="EMBL" id="RJY08505.1"/>
    </source>
</evidence>
<name>A0A419RRV0_9SPHN</name>
<dbReference type="Gene3D" id="3.40.50.150">
    <property type="entry name" value="Vaccinia Virus protein VP39"/>
    <property type="match status" value="1"/>
</dbReference>
<accession>A0A419RRV0</accession>
<organism evidence="4 5">
    <name type="scientific">Aurantiacibacter aquimixticola</name>
    <dbReference type="NCBI Taxonomy" id="1958945"/>
    <lineage>
        <taxon>Bacteria</taxon>
        <taxon>Pseudomonadati</taxon>
        <taxon>Pseudomonadota</taxon>
        <taxon>Alphaproteobacteria</taxon>
        <taxon>Sphingomonadales</taxon>
        <taxon>Erythrobacteraceae</taxon>
        <taxon>Aurantiacibacter</taxon>
    </lineage>
</organism>
<dbReference type="InterPro" id="IPR050602">
    <property type="entry name" value="Malonyl-ACP_OMT"/>
</dbReference>
<feature type="region of interest" description="Disordered" evidence="3">
    <location>
        <begin position="1"/>
        <end position="22"/>
    </location>
</feature>
<dbReference type="OrthoDB" id="9793723at2"/>
<evidence type="ECO:0000256" key="1">
    <source>
        <dbReference type="ARBA" id="ARBA00022603"/>
    </source>
</evidence>
<keyword evidence="5" id="KW-1185">Reference proteome</keyword>
<dbReference type="Pfam" id="PF13489">
    <property type="entry name" value="Methyltransf_23"/>
    <property type="match status" value="1"/>
</dbReference>
<proteinExistence type="predicted"/>
<dbReference type="AlphaFoldDB" id="A0A419RRV0"/>
<dbReference type="PANTHER" id="PTHR13090:SF1">
    <property type="entry name" value="ARGININE-HYDROXYLASE NDUFAF5, MITOCHONDRIAL"/>
    <property type="match status" value="1"/>
</dbReference>
<evidence type="ECO:0000313" key="5">
    <source>
        <dbReference type="Proteomes" id="UP000285232"/>
    </source>
</evidence>
<dbReference type="PANTHER" id="PTHR13090">
    <property type="entry name" value="ARGININE-HYDROXYLASE NDUFAF5, MITOCHONDRIAL"/>
    <property type="match status" value="1"/>
</dbReference>
<dbReference type="RefSeq" id="WP_120047458.1">
    <property type="nucleotide sequence ID" value="NZ_RAHX01000001.1"/>
</dbReference>
<dbReference type="EMBL" id="RAHX01000001">
    <property type="protein sequence ID" value="RJY08505.1"/>
    <property type="molecule type" value="Genomic_DNA"/>
</dbReference>
<reference evidence="4 5" key="1">
    <citation type="journal article" date="2017" name="Int. J. Syst. Evol. Microbiol.">
        <title>Erythrobacter aquimixticola sp. nov., isolated from the junction between the ocean and a freshwater spring.</title>
        <authorList>
            <person name="Park S."/>
            <person name="Jung Y.T."/>
            <person name="Choi S.J."/>
            <person name="Yoon J.H."/>
        </authorList>
    </citation>
    <scope>NUCLEOTIDE SEQUENCE [LARGE SCALE GENOMIC DNA]</scope>
    <source>
        <strain evidence="4 5">JSSK-14</strain>
    </source>
</reference>
<keyword evidence="2 4" id="KW-0808">Transferase</keyword>
<dbReference type="InterPro" id="IPR029063">
    <property type="entry name" value="SAM-dependent_MTases_sf"/>
</dbReference>
<keyword evidence="1 4" id="KW-0489">Methyltransferase</keyword>
<dbReference type="SUPFAM" id="SSF53335">
    <property type="entry name" value="S-adenosyl-L-methionine-dependent methyltransferases"/>
    <property type="match status" value="1"/>
</dbReference>
<evidence type="ECO:0000256" key="3">
    <source>
        <dbReference type="SAM" id="MobiDB-lite"/>
    </source>
</evidence>